<evidence type="ECO:0000313" key="2">
    <source>
        <dbReference type="EMBL" id="AUM75629.1"/>
    </source>
</evidence>
<feature type="region of interest" description="Disordered" evidence="1">
    <location>
        <begin position="137"/>
        <end position="177"/>
    </location>
</feature>
<dbReference type="RefSeq" id="WP_101500967.1">
    <property type="nucleotide sequence ID" value="NZ_CP025583.1"/>
</dbReference>
<accession>A0A2K9MJ04</accession>
<reference evidence="3" key="1">
    <citation type="submission" date="2017-12" db="EMBL/GenBank/DDBJ databases">
        <title>Genomic analysis of Paracoccus sp. CBA4604.</title>
        <authorList>
            <person name="Roh S.W."/>
            <person name="Kim J.Y."/>
            <person name="Kim J.S."/>
        </authorList>
    </citation>
    <scope>NUCLEOTIDE SEQUENCE [LARGE SCALE GENOMIC DNA]</scope>
    <source>
        <strain evidence="3">CBA4604</strain>
    </source>
</reference>
<keyword evidence="3" id="KW-1185">Reference proteome</keyword>
<dbReference type="EMBL" id="CP025583">
    <property type="protein sequence ID" value="AUM75629.1"/>
    <property type="molecule type" value="Genomic_DNA"/>
</dbReference>
<evidence type="ECO:0000256" key="1">
    <source>
        <dbReference type="SAM" id="MobiDB-lite"/>
    </source>
</evidence>
<dbReference type="OrthoDB" id="8443793at2"/>
<dbReference type="AlphaFoldDB" id="A0A2K9MJ04"/>
<name>A0A2K9MJ04_9RHOB</name>
<gene>
    <name evidence="2" type="ORF">CYR75_08785</name>
</gene>
<dbReference type="KEGG" id="paru:CYR75_08785"/>
<sequence>MNPNSLLPERLRVAHLSPARDNDFDLSPDAETRQRIAEALGLLSLPKMRFHGQVRARGRDEWVLEGELQASVVQPCVVTLDPVRTALREEVHLIFTPHLSQPDEEEVEMGDDTLEPLGAWIQLGGIAIEALSLALPTNPRKPDAEMPEEATDPLDIDEPPEPRKPFAGLADMMKKDK</sequence>
<protein>
    <recommendedName>
        <fullName evidence="4">DUF177 domain-containing protein</fullName>
    </recommendedName>
</protein>
<evidence type="ECO:0000313" key="3">
    <source>
        <dbReference type="Proteomes" id="UP000234882"/>
    </source>
</evidence>
<dbReference type="Pfam" id="PF02620">
    <property type="entry name" value="YceD"/>
    <property type="match status" value="1"/>
</dbReference>
<proteinExistence type="predicted"/>
<feature type="compositionally biased region" description="Acidic residues" evidence="1">
    <location>
        <begin position="145"/>
        <end position="159"/>
    </location>
</feature>
<organism evidence="2 3">
    <name type="scientific">Paracoccus jeotgali</name>
    <dbReference type="NCBI Taxonomy" id="2065379"/>
    <lineage>
        <taxon>Bacteria</taxon>
        <taxon>Pseudomonadati</taxon>
        <taxon>Pseudomonadota</taxon>
        <taxon>Alphaproteobacteria</taxon>
        <taxon>Rhodobacterales</taxon>
        <taxon>Paracoccaceae</taxon>
        <taxon>Paracoccus</taxon>
    </lineage>
</organism>
<dbReference type="InterPro" id="IPR003772">
    <property type="entry name" value="YceD"/>
</dbReference>
<dbReference type="Proteomes" id="UP000234882">
    <property type="component" value="Chromosome"/>
</dbReference>
<evidence type="ECO:0008006" key="4">
    <source>
        <dbReference type="Google" id="ProtNLM"/>
    </source>
</evidence>